<dbReference type="EMBL" id="JABWDY010011744">
    <property type="protein sequence ID" value="KAF5199577.1"/>
    <property type="molecule type" value="Genomic_DNA"/>
</dbReference>
<evidence type="ECO:0000313" key="2">
    <source>
        <dbReference type="Proteomes" id="UP000554482"/>
    </source>
</evidence>
<dbReference type="InterPro" id="IPR052858">
    <property type="entry name" value="E3_ubiquitin-ligase_LIN"/>
</dbReference>
<keyword evidence="2" id="KW-1185">Reference proteome</keyword>
<protein>
    <submittedName>
        <fullName evidence="1">Uncharacterized protein</fullName>
    </submittedName>
</protein>
<gene>
    <name evidence="1" type="ORF">FRX31_010836</name>
</gene>
<accession>A0A7J6WRK5</accession>
<reference evidence="1 2" key="1">
    <citation type="submission" date="2020-06" db="EMBL/GenBank/DDBJ databases">
        <title>Transcriptomic and genomic resources for Thalictrum thalictroides and T. hernandezii: Facilitating candidate gene discovery in an emerging model plant lineage.</title>
        <authorList>
            <person name="Arias T."/>
            <person name="Riano-Pachon D.M."/>
            <person name="Di Stilio V.S."/>
        </authorList>
    </citation>
    <scope>NUCLEOTIDE SEQUENCE [LARGE SCALE GENOMIC DNA]</scope>
    <source>
        <strain evidence="2">cv. WT478/WT964</strain>
        <tissue evidence="1">Leaves</tissue>
    </source>
</reference>
<proteinExistence type="predicted"/>
<dbReference type="AlphaFoldDB" id="A0A7J6WRK5"/>
<dbReference type="PANTHER" id="PTHR47446:SF3">
    <property type="entry name" value="RING-TYPE E3 UBIQUITIN TRANSFERASE"/>
    <property type="match status" value="1"/>
</dbReference>
<dbReference type="Proteomes" id="UP000554482">
    <property type="component" value="Unassembled WGS sequence"/>
</dbReference>
<comment type="caution">
    <text evidence="1">The sequence shown here is derived from an EMBL/GenBank/DDBJ whole genome shotgun (WGS) entry which is preliminary data.</text>
</comment>
<dbReference type="PANTHER" id="PTHR47446">
    <property type="entry name" value="RING-TYPE E3 UBIQUITIN TRANSFERASE"/>
    <property type="match status" value="1"/>
</dbReference>
<organism evidence="1 2">
    <name type="scientific">Thalictrum thalictroides</name>
    <name type="common">Rue-anemone</name>
    <name type="synonym">Anemone thalictroides</name>
    <dbReference type="NCBI Taxonomy" id="46969"/>
    <lineage>
        <taxon>Eukaryota</taxon>
        <taxon>Viridiplantae</taxon>
        <taxon>Streptophyta</taxon>
        <taxon>Embryophyta</taxon>
        <taxon>Tracheophyta</taxon>
        <taxon>Spermatophyta</taxon>
        <taxon>Magnoliopsida</taxon>
        <taxon>Ranunculales</taxon>
        <taxon>Ranunculaceae</taxon>
        <taxon>Thalictroideae</taxon>
        <taxon>Thalictrum</taxon>
    </lineage>
</organism>
<evidence type="ECO:0000313" key="1">
    <source>
        <dbReference type="EMBL" id="KAF5199577.1"/>
    </source>
</evidence>
<sequence length="132" mass="15034">MNSHVRAQVAIQRSRILGRSRFRVSTKGDCRRTFCNQILQIIKDEGGFSNYCIAQWSNDLPLPVLSCINMIFRKDFPIALDEFASLSGRLTASGNSLFEARLLQTAGLDQLYEALMKAERLTWVYLILEFAI</sequence>
<name>A0A7J6WRK5_THATH</name>